<keyword evidence="7" id="KW-1185">Reference proteome</keyword>
<dbReference type="InterPro" id="IPR032834">
    <property type="entry name" value="NatK-like_C"/>
</dbReference>
<feature type="transmembrane region" description="Helical" evidence="4">
    <location>
        <begin position="6"/>
        <end position="21"/>
    </location>
</feature>
<feature type="domain" description="Sensor histidine kinase NatK-like C-terminal" evidence="5">
    <location>
        <begin position="329"/>
        <end position="419"/>
    </location>
</feature>
<dbReference type="AlphaFoldDB" id="A0A564T475"/>
<evidence type="ECO:0000256" key="2">
    <source>
        <dbReference type="ARBA" id="ARBA00022679"/>
    </source>
</evidence>
<sequence>MNHLAVTSILTVVAHIIWFASMTERKYPIQKTVLLYGLYAIFFTVWAILAYSLLGKDSPYVIPFSFVGTILPAILLFLYTSSDSFSKKIFLIVTYANLFCIIICLSILICDGLFPNLSIVKQMYIRSSVRILLNVPAVLLYLWFARPYMRTVPGDRKRTWYSISLVSFLFLTVFATLINFLMRDGHTVEQMILFITTMMIYCAVLWIVFGTIQHMNAEVKMELITQNVQYLQGQLAMAKEHASTAKAMRHDFRHHMQNIDLLLKQQKPQEAIHYIEEFIQSLDVASQIDFCPHITANAILNNFYNQAQKEGIPISITADTPEHITIADMDFVAILSNLLENAVNGCIECGSRDKITVNLRMKKEKLVIVCSNPCKTDLVIEDDIIKPKGTGIESILMAIDKYDGNIRYQMEDGILTACVILNC</sequence>
<dbReference type="CDD" id="cd16935">
    <property type="entry name" value="HATPase_AgrC-ComD-like"/>
    <property type="match status" value="1"/>
</dbReference>
<keyword evidence="4" id="KW-0472">Membrane</keyword>
<dbReference type="InterPro" id="IPR036890">
    <property type="entry name" value="HATPase_C_sf"/>
</dbReference>
<dbReference type="SUPFAM" id="SSF55874">
    <property type="entry name" value="ATPase domain of HSP90 chaperone/DNA topoisomerase II/histidine kinase"/>
    <property type="match status" value="1"/>
</dbReference>
<keyword evidence="2" id="KW-0808">Transferase</keyword>
<evidence type="ECO:0000256" key="4">
    <source>
        <dbReference type="SAM" id="Phobius"/>
    </source>
</evidence>
<dbReference type="SUPFAM" id="SSF55890">
    <property type="entry name" value="Sporulation response regulatory protein Spo0B"/>
    <property type="match status" value="1"/>
</dbReference>
<feature type="transmembrane region" description="Helical" evidence="4">
    <location>
        <begin position="160"/>
        <end position="180"/>
    </location>
</feature>
<organism evidence="6 7">
    <name type="scientific">[Ruminococcus] torques</name>
    <dbReference type="NCBI Taxonomy" id="33039"/>
    <lineage>
        <taxon>Bacteria</taxon>
        <taxon>Bacillati</taxon>
        <taxon>Bacillota</taxon>
        <taxon>Clostridia</taxon>
        <taxon>Lachnospirales</taxon>
        <taxon>Lachnospiraceae</taxon>
        <taxon>Mediterraneibacter</taxon>
    </lineage>
</organism>
<protein>
    <recommendedName>
        <fullName evidence="5">Sensor histidine kinase NatK-like C-terminal domain-containing protein</fullName>
    </recommendedName>
</protein>
<reference evidence="6 7" key="1">
    <citation type="submission" date="2019-07" db="EMBL/GenBank/DDBJ databases">
        <authorList>
            <person name="Hibberd C M."/>
            <person name="Gehrig L. J."/>
            <person name="Chang H.-W."/>
            <person name="Venkatesh S."/>
        </authorList>
    </citation>
    <scope>NUCLEOTIDE SEQUENCE [LARGE SCALE GENOMIC DNA]</scope>
    <source>
        <strain evidence="6">Ruminococcus_torques_SSTS_Bg7063</strain>
    </source>
</reference>
<name>A0A564T475_9FIRM</name>
<evidence type="ECO:0000256" key="3">
    <source>
        <dbReference type="ARBA" id="ARBA00022777"/>
    </source>
</evidence>
<dbReference type="InterPro" id="IPR016120">
    <property type="entry name" value="Sig_transdc_His_kin_SpoOB"/>
</dbReference>
<evidence type="ECO:0000313" key="6">
    <source>
        <dbReference type="EMBL" id="VUX01909.1"/>
    </source>
</evidence>
<feature type="transmembrane region" description="Helical" evidence="4">
    <location>
        <begin position="33"/>
        <end position="54"/>
    </location>
</feature>
<dbReference type="RefSeq" id="WP_144366671.1">
    <property type="nucleotide sequence ID" value="NZ_CABHNA010000039.1"/>
</dbReference>
<accession>A0A564T475</accession>
<keyword evidence="4" id="KW-0812">Transmembrane</keyword>
<keyword evidence="1" id="KW-0597">Phosphoprotein</keyword>
<dbReference type="Proteomes" id="UP000363661">
    <property type="component" value="Unassembled WGS sequence"/>
</dbReference>
<evidence type="ECO:0000313" key="7">
    <source>
        <dbReference type="Proteomes" id="UP000363661"/>
    </source>
</evidence>
<keyword evidence="4" id="KW-1133">Transmembrane helix</keyword>
<evidence type="ECO:0000256" key="1">
    <source>
        <dbReference type="ARBA" id="ARBA00022553"/>
    </source>
</evidence>
<feature type="transmembrane region" description="Helical" evidence="4">
    <location>
        <begin position="192"/>
        <end position="212"/>
    </location>
</feature>
<gene>
    <name evidence="6" type="ORF">RTSSTS7063_00900</name>
</gene>
<keyword evidence="3" id="KW-0418">Kinase</keyword>
<dbReference type="EMBL" id="CABHNA010000039">
    <property type="protein sequence ID" value="VUX01909.1"/>
    <property type="molecule type" value="Genomic_DNA"/>
</dbReference>
<dbReference type="GO" id="GO:0000155">
    <property type="term" value="F:phosphorelay sensor kinase activity"/>
    <property type="evidence" value="ECO:0007669"/>
    <property type="project" value="InterPro"/>
</dbReference>
<dbReference type="Gene3D" id="3.30.565.10">
    <property type="entry name" value="Histidine kinase-like ATPase, C-terminal domain"/>
    <property type="match status" value="1"/>
</dbReference>
<feature type="transmembrane region" description="Helical" evidence="4">
    <location>
        <begin position="129"/>
        <end position="148"/>
    </location>
</feature>
<dbReference type="Pfam" id="PF14501">
    <property type="entry name" value="HATPase_c_5"/>
    <property type="match status" value="1"/>
</dbReference>
<feature type="transmembrane region" description="Helical" evidence="4">
    <location>
        <begin position="90"/>
        <end position="109"/>
    </location>
</feature>
<proteinExistence type="predicted"/>
<evidence type="ECO:0000259" key="5">
    <source>
        <dbReference type="Pfam" id="PF14501"/>
    </source>
</evidence>
<feature type="transmembrane region" description="Helical" evidence="4">
    <location>
        <begin position="60"/>
        <end position="78"/>
    </location>
</feature>